<evidence type="ECO:0000313" key="1">
    <source>
        <dbReference type="EMBL" id="QOX64186.1"/>
    </source>
</evidence>
<sequence>MAGDHTGHDCYHFRNDRTEKRERGNQMMVQNESILQIENLNKSFGPTHANKNICFTLQKGEVRGLAGENGSGKSTLLSQIAGILCKDSGKMQKDGAAYDPKSPLEANENKIAIVVQELGLVNTLPAGINIFLGRTDQFSRFGIVNMKKVYQAANQQLEKWGLPAIPYHRLAGEMNVETRKMIELARALSTDPDILILDEVTQALSHDNRLRLYEIIKKFKEQGKSIILITHDLEEMIEITDTISILRDGELIGTETSSEINSDILKTKMVGRKLDGEYYRADAEERYEDEVILEVKNIVSEDGLADISFDVHKGEILGFCGLSDSGIHAVGKAVYGLSKLKTGTVCLKHKNIRICNQTQALQNGMAYVPKDRDHEALMMAASIRENFSMPSLDALRGPLGYLSTRKLNRMAEDAKNLFNVKCTGIDQPMNGLSGGNKQKVNLGRWLLKDPDVLVVDCPTRGVDVGVKAYLYQCLKNAKEKGVAIVLITDELSEAIGMSDNIAVMKNGKIVKTIKRSSHFSEEAIIEVMI</sequence>
<dbReference type="Proteomes" id="UP000594014">
    <property type="component" value="Chromosome"/>
</dbReference>
<dbReference type="EMBL" id="CP042469">
    <property type="protein sequence ID" value="QOX64186.1"/>
    <property type="molecule type" value="Genomic_DNA"/>
</dbReference>
<protein>
    <submittedName>
        <fullName evidence="1">Sugar ABC transporter ATP-binding protein</fullName>
    </submittedName>
</protein>
<gene>
    <name evidence="1" type="ORF">FRZ06_12980</name>
</gene>
<reference evidence="1" key="1">
    <citation type="submission" date="2019-08" db="EMBL/GenBank/DDBJ databases">
        <title>Genome sequence of Clostridiales bacterium MT110.</title>
        <authorList>
            <person name="Cao J."/>
        </authorList>
    </citation>
    <scope>NUCLEOTIDE SEQUENCE</scope>
    <source>
        <strain evidence="1">MT110</strain>
    </source>
</reference>
<evidence type="ECO:0000313" key="2">
    <source>
        <dbReference type="Proteomes" id="UP000594014"/>
    </source>
</evidence>
<accession>A0ACD1ADD0</accession>
<organism evidence="1 2">
    <name type="scientific">Anoxybacterium hadale</name>
    <dbReference type="NCBI Taxonomy" id="3408580"/>
    <lineage>
        <taxon>Bacteria</taxon>
        <taxon>Bacillati</taxon>
        <taxon>Bacillota</taxon>
        <taxon>Clostridia</taxon>
        <taxon>Peptostreptococcales</taxon>
        <taxon>Anaerovoracaceae</taxon>
        <taxon>Anoxybacterium</taxon>
    </lineage>
</organism>
<proteinExistence type="predicted"/>
<name>A0ACD1ADD0_9FIRM</name>
<keyword evidence="1" id="KW-0547">Nucleotide-binding</keyword>
<keyword evidence="1" id="KW-0067">ATP-binding</keyword>
<keyword evidence="2" id="KW-1185">Reference proteome</keyword>